<dbReference type="EMBL" id="BLLK01000056">
    <property type="protein sequence ID" value="GFH56870.1"/>
    <property type="molecule type" value="Genomic_DNA"/>
</dbReference>
<keyword evidence="1" id="KW-0175">Coiled coil</keyword>
<evidence type="ECO:0000313" key="4">
    <source>
        <dbReference type="Proteomes" id="UP001054902"/>
    </source>
</evidence>
<accession>A0AAD3HAY1</accession>
<comment type="caution">
    <text evidence="3">The sequence shown here is derived from an EMBL/GenBank/DDBJ whole genome shotgun (WGS) entry which is preliminary data.</text>
</comment>
<feature type="coiled-coil region" evidence="1">
    <location>
        <begin position="345"/>
        <end position="396"/>
    </location>
</feature>
<dbReference type="InterPro" id="IPR036404">
    <property type="entry name" value="Jacalin-like_lectin_dom_sf"/>
</dbReference>
<reference evidence="3 4" key="1">
    <citation type="journal article" date="2021" name="Sci. Rep.">
        <title>The genome of the diatom Chaetoceros tenuissimus carries an ancient integrated fragment of an extant virus.</title>
        <authorList>
            <person name="Hongo Y."/>
            <person name="Kimura K."/>
            <person name="Takaki Y."/>
            <person name="Yoshida Y."/>
            <person name="Baba S."/>
            <person name="Kobayashi G."/>
            <person name="Nagasaki K."/>
            <person name="Hano T."/>
            <person name="Tomaru Y."/>
        </authorList>
    </citation>
    <scope>NUCLEOTIDE SEQUENCE [LARGE SCALE GENOMIC DNA]</scope>
    <source>
        <strain evidence="3 4">NIES-3715</strain>
    </source>
</reference>
<dbReference type="Pfam" id="PF01419">
    <property type="entry name" value="Jacalin"/>
    <property type="match status" value="1"/>
</dbReference>
<evidence type="ECO:0000313" key="3">
    <source>
        <dbReference type="EMBL" id="GFH56870.1"/>
    </source>
</evidence>
<dbReference type="Proteomes" id="UP001054902">
    <property type="component" value="Unassembled WGS sequence"/>
</dbReference>
<gene>
    <name evidence="3" type="ORF">CTEN210_13346</name>
</gene>
<evidence type="ECO:0000259" key="2">
    <source>
        <dbReference type="Pfam" id="PF01419"/>
    </source>
</evidence>
<sequence length="2176" mass="246890">MNLLQFKYHVESVLASGTRAVQAEQFPDLLETLLGSDLHYTIKDEGLKYLAEKAKDVIPKSVLDVIESTESLKGDTEALLAIVANGLSQSLNSIALDVTRRDIHGSDEEDVFAKPMDRLTKGLLGKLHLRGVINEIGINVPDGDDFKEHWTIKLFDEVKSLEEFRSMDWKYIAEKVEGINVQDMSRLEQLFTGKLGPDVGVEHIPKIREQLRSKNVNLGIACEFEKNDKKNITDVTKSDIDSFEFEGRNYMKNVDKYEMRNQLKSIVAGAQKEEEVSSIKKRIMTDEEAFAIGQKIKGGPEVLNGLDNLTDIAPLIAGVTGVAAPQVALAIAATKMLAQEGQNRQREADEMMQTVQQKSREARNEALKLMEELDVKSTTKEQKEQLQKDLELIKSKVKESASFDAVGQHFNSPKLLNDLENNALKLPSSRRGVIESYSSNEKLAASVSGGMTLHGISFLLGEYPIESVSTPILKEPSYVEVYGVNQPFNSSVFKCTKEIDLSTFRKTATAGGMSMAVDMSSSFSVAGDMKINGGIGAISTEGSFGTSAALELARSKKRESESSTENNVKIKKAFLTEYIKMPMRCVRIPYDSMRLSEDAKREIFKMSTLLEAFRFLRKFGSHLSCGEYTLGGVFFRTIAMESKEKVDSAAMFAVAGDTMSNVLGFGMTGHLSGGASAGLFGIGAKMSGSIDSDAAAKFGMTSENTQSNGTGIKTASSTYSYSVTVSSLGPNANTSEEFFNQLNTNTGTWSVIDKGALDHVIPVWDLIRDELFEEENFNVRNKILSEADKKFIKEQRQILRACRLLKRAWATKTREFLESPSPPKLPETMMHTINDFVKVNENIGSMVNCICSLVIPNISAVQDKGQQGNRLSMLKSLQTLVRSAKEAYLLGDGKEEFSYNNWFVKDLLKAGENRLRKRLDNDTKKDMIFPEFDVAPYDDMVGEHGVSVSMEIRRMHAKAIECAGNLTIDAWEDLCDDFINLARLVKMPYFYATEDKERTTTVWNLTSDRGCKRTAYLQTSVDTIHIEAMQRETIYCPDAVSPIDVYAAPPLAYDGKWDWYKILRANRTINRKLYPGVTYYLVREKSYRDSDSKEESAEFLTEGAMLQNGWTIIENAYLKDLKIHIKGKPGSVNLHRNSVHLEAFKKETKMEIALRFRQPEGNGRDQLSEIKEHPDEVFKGKKYLVHYSNEDLLLQSAPRLIELRDKIVENKRNKGSLIISYHSMRRLHVWQSSNCPLNTITKNFCQDFCQDQFWDFDLVEEPDGPGESYEPDELVFTISSRYTKEKLYADIFEADSSNGNFGLVPQEAKVHDSQKWQLLKKTDKEDETNFYYYIRNAYSSRYLGLEESPSDKEQENRVIAVTPDLVFQDDGYCKNFRWTIAPWKLVLKQIKEKETDIKLPSNITEYIPNKDVILKRESLPAENFLKEDGVIINNDFPTLYTVAWTEGNRTSLVLRPHSRVFFSAPRDKNTLQGILKLYSSKKEFTIAKKKEYSLYFEEDDPLCIKIPKIVESEELKELESKERKGYYLIRKDENGNLSRLGGISEKGEVVSFCHKDSKQSYVDQIWNFELAPRKNEFRVFSSSKDGTKYYLQSSQDGLLRALPVAPGNSCTWIIETNKQGDNNSGYDDTPSLWCSIKNKSYETFLTTNYTSFKKVCFLHDELKEYDWTIVKKDDINSVFGGNITCKDCRQAPSIPVLENLEAYSMSDKWRLVGETHSTKDGRWNIQSITFYDTHGLPIEVDAKNAFSSDYCKEQNDNEYPPTGAFDGGTGWRGRHDKKGQCYIGMSFDEPVRVASAKIIFPPDSPNSLEVVKLQAFSDSTQTAWYTVARDENLKQEIYEMKLEVKIDWQNTVRIVENGKQMLNSIRNSKFVSQTDSDGAYLLVPGRSNPTIDDNWNIYNLPVGERDDFVLLAKLKVNGNRSAACFFINDNDNFGFNDIKGNEIFSDSNFLRTGFKNVDKGAHNDNLFHFKVERKHGTIKFYINEEVVASTGNYNVAISKFFWRPWRANLKIYDWTISCPGAGQVLKNVNTKGKKWVTYVAIFGGHFVDSVRFTFDDGKERKFGGDKGELKDYLHLDSGEYIVSIEGYNVHEMYMGSRINITTSNGRSIKYRGNSNDYEIPYNFRFDDLKIVLSMSSTANYNVAISKLFWRPWRGNLKIYDWNISCPSFTKKDLGYD</sequence>
<dbReference type="SUPFAM" id="SSF51101">
    <property type="entry name" value="Mannose-binding lectins"/>
    <property type="match status" value="1"/>
</dbReference>
<evidence type="ECO:0000256" key="1">
    <source>
        <dbReference type="SAM" id="Coils"/>
    </source>
</evidence>
<keyword evidence="4" id="KW-1185">Reference proteome</keyword>
<proteinExistence type="predicted"/>
<feature type="domain" description="Jacalin-type lectin" evidence="2">
    <location>
        <begin position="2031"/>
        <end position="2116"/>
    </location>
</feature>
<name>A0AAD3HAY1_9STRA</name>
<organism evidence="3 4">
    <name type="scientific">Chaetoceros tenuissimus</name>
    <dbReference type="NCBI Taxonomy" id="426638"/>
    <lineage>
        <taxon>Eukaryota</taxon>
        <taxon>Sar</taxon>
        <taxon>Stramenopiles</taxon>
        <taxon>Ochrophyta</taxon>
        <taxon>Bacillariophyta</taxon>
        <taxon>Coscinodiscophyceae</taxon>
        <taxon>Chaetocerotophycidae</taxon>
        <taxon>Chaetocerotales</taxon>
        <taxon>Chaetocerotaceae</taxon>
        <taxon>Chaetoceros</taxon>
    </lineage>
</organism>
<protein>
    <recommendedName>
        <fullName evidence="2">Jacalin-type lectin domain-containing protein</fullName>
    </recommendedName>
</protein>
<dbReference type="Gene3D" id="2.100.10.30">
    <property type="entry name" value="Jacalin-like lectin domain"/>
    <property type="match status" value="1"/>
</dbReference>
<dbReference type="InterPro" id="IPR001229">
    <property type="entry name" value="Jacalin-like_lectin_dom"/>
</dbReference>